<feature type="transmembrane region" description="Helical" evidence="1">
    <location>
        <begin position="145"/>
        <end position="165"/>
    </location>
</feature>
<sequence length="403" mass="44735">MSNNRSAPSAQLRPTLPQTLAIIPSAYGLLAWVATLALLPVSTSPINPMSEVTQLIVIYAIFCFLMSTVIHVRYAQRALVEFTDRGIDTATFVAFLVSGAIGSLGLMIYLNDISSFAGGIGVLVYAIVSQDLLAIRAFSGELDSIGTQLSYFSWIAIFLGTMIVFRSKYHPLIKLAVLGFSIALLFGNLFFIDRTRPLWILLPVIFTLSFAKPFWKFRVGRVAGGVLAFGLGLFFLFMTLTGKYSSYGQLDSLFVYATGGFGYLDSIVSSNAHQDTTFVRSFYWAAKVIELTGADLHIPNQVLDFRYVPFPTNVGTFIEPIYSDGGLDFVFLFIPVLTLALDRLALYMYRRSDYLSLLVWGNILFTLLISFFVPKFNQLPLWLFLFIALAAGPFLTPKQSATR</sequence>
<keyword evidence="1" id="KW-1133">Transmembrane helix</keyword>
<evidence type="ECO:0000313" key="3">
    <source>
        <dbReference type="Proteomes" id="UP001500738"/>
    </source>
</evidence>
<keyword evidence="3" id="KW-1185">Reference proteome</keyword>
<feature type="transmembrane region" description="Helical" evidence="1">
    <location>
        <begin position="379"/>
        <end position="396"/>
    </location>
</feature>
<protein>
    <recommendedName>
        <fullName evidence="4">Oligosaccharide repeat unit polymerase</fullName>
    </recommendedName>
</protein>
<proteinExistence type="predicted"/>
<feature type="transmembrane region" description="Helical" evidence="1">
    <location>
        <begin position="329"/>
        <end position="347"/>
    </location>
</feature>
<organism evidence="2 3">
    <name type="scientific">Sphingopyxis soli</name>
    <dbReference type="NCBI Taxonomy" id="592051"/>
    <lineage>
        <taxon>Bacteria</taxon>
        <taxon>Pseudomonadati</taxon>
        <taxon>Pseudomonadota</taxon>
        <taxon>Alphaproteobacteria</taxon>
        <taxon>Sphingomonadales</taxon>
        <taxon>Sphingomonadaceae</taxon>
        <taxon>Sphingopyxis</taxon>
    </lineage>
</organism>
<reference evidence="3" key="1">
    <citation type="journal article" date="2019" name="Int. J. Syst. Evol. Microbiol.">
        <title>The Global Catalogue of Microorganisms (GCM) 10K type strain sequencing project: providing services to taxonomists for standard genome sequencing and annotation.</title>
        <authorList>
            <consortium name="The Broad Institute Genomics Platform"/>
            <consortium name="The Broad Institute Genome Sequencing Center for Infectious Disease"/>
            <person name="Wu L."/>
            <person name="Ma J."/>
        </authorList>
    </citation>
    <scope>NUCLEOTIDE SEQUENCE [LARGE SCALE GENOMIC DNA]</scope>
    <source>
        <strain evidence="3">JCM 15910</strain>
    </source>
</reference>
<feature type="transmembrane region" description="Helical" evidence="1">
    <location>
        <begin position="172"/>
        <end position="192"/>
    </location>
</feature>
<evidence type="ECO:0008006" key="4">
    <source>
        <dbReference type="Google" id="ProtNLM"/>
    </source>
</evidence>
<keyword evidence="1" id="KW-0472">Membrane</keyword>
<feature type="transmembrane region" description="Helical" evidence="1">
    <location>
        <begin position="20"/>
        <end position="40"/>
    </location>
</feature>
<dbReference type="NCBIfam" id="TIGR04370">
    <property type="entry name" value="glyco_rpt_poly"/>
    <property type="match status" value="1"/>
</dbReference>
<comment type="caution">
    <text evidence="2">The sequence shown here is derived from an EMBL/GenBank/DDBJ whole genome shotgun (WGS) entry which is preliminary data.</text>
</comment>
<evidence type="ECO:0000256" key="1">
    <source>
        <dbReference type="SAM" id="Phobius"/>
    </source>
</evidence>
<dbReference type="RefSeq" id="WP_215353281.1">
    <property type="nucleotide sequence ID" value="NZ_BAAAFE010000007.1"/>
</dbReference>
<feature type="transmembrane region" description="Helical" evidence="1">
    <location>
        <begin position="198"/>
        <end position="215"/>
    </location>
</feature>
<accession>A0ABP3XEN9</accession>
<feature type="transmembrane region" description="Helical" evidence="1">
    <location>
        <begin position="52"/>
        <end position="72"/>
    </location>
</feature>
<keyword evidence="1" id="KW-0812">Transmembrane</keyword>
<feature type="transmembrane region" description="Helical" evidence="1">
    <location>
        <begin position="222"/>
        <end position="240"/>
    </location>
</feature>
<dbReference type="Proteomes" id="UP001500738">
    <property type="component" value="Unassembled WGS sequence"/>
</dbReference>
<name>A0ABP3XEN9_9SPHN</name>
<feature type="transmembrane region" description="Helical" evidence="1">
    <location>
        <begin position="354"/>
        <end position="373"/>
    </location>
</feature>
<feature type="transmembrane region" description="Helical" evidence="1">
    <location>
        <begin position="122"/>
        <end position="139"/>
    </location>
</feature>
<feature type="transmembrane region" description="Helical" evidence="1">
    <location>
        <begin position="92"/>
        <end position="110"/>
    </location>
</feature>
<dbReference type="EMBL" id="BAAAFE010000007">
    <property type="protein sequence ID" value="GAA0864126.1"/>
    <property type="molecule type" value="Genomic_DNA"/>
</dbReference>
<evidence type="ECO:0000313" key="2">
    <source>
        <dbReference type="EMBL" id="GAA0864126.1"/>
    </source>
</evidence>
<gene>
    <name evidence="2" type="ORF">GCM10009115_17400</name>
</gene>